<dbReference type="Proteomes" id="UP000324678">
    <property type="component" value="Chromosome"/>
</dbReference>
<dbReference type="Pfam" id="PF04030">
    <property type="entry name" value="ALO"/>
    <property type="match status" value="1"/>
</dbReference>
<dbReference type="KEGG" id="ail:FLP10_14255"/>
<gene>
    <name evidence="3" type="ORF">FLP10_14255</name>
</gene>
<dbReference type="Pfam" id="PF01565">
    <property type="entry name" value="FAD_binding_4"/>
    <property type="match status" value="1"/>
</dbReference>
<dbReference type="InterPro" id="IPR006094">
    <property type="entry name" value="Oxid_FAD_bind_N"/>
</dbReference>
<dbReference type="GO" id="GO:0071949">
    <property type="term" value="F:FAD binding"/>
    <property type="evidence" value="ECO:0007669"/>
    <property type="project" value="InterPro"/>
</dbReference>
<dbReference type="InterPro" id="IPR016169">
    <property type="entry name" value="FAD-bd_PCMH_sub2"/>
</dbReference>
<dbReference type="InterPro" id="IPR016167">
    <property type="entry name" value="FAD-bd_PCMH_sub1"/>
</dbReference>
<evidence type="ECO:0000256" key="1">
    <source>
        <dbReference type="ARBA" id="ARBA00023002"/>
    </source>
</evidence>
<dbReference type="EMBL" id="CP043505">
    <property type="protein sequence ID" value="QEO15462.1"/>
    <property type="molecule type" value="Genomic_DNA"/>
</dbReference>
<feature type="domain" description="FAD-binding PCMH-type" evidence="2">
    <location>
        <begin position="15"/>
        <end position="186"/>
    </location>
</feature>
<dbReference type="AlphaFoldDB" id="A0A5C1YKY2"/>
<dbReference type="InterPro" id="IPR016166">
    <property type="entry name" value="FAD-bd_PCMH"/>
</dbReference>
<dbReference type="PROSITE" id="PS51387">
    <property type="entry name" value="FAD_PCMH"/>
    <property type="match status" value="1"/>
</dbReference>
<dbReference type="GO" id="GO:0080049">
    <property type="term" value="F:L-gulono-1,4-lactone dehydrogenase activity"/>
    <property type="evidence" value="ECO:0007669"/>
    <property type="project" value="TreeGrafter"/>
</dbReference>
<dbReference type="Gene3D" id="1.10.45.10">
    <property type="entry name" value="Vanillyl-alcohol Oxidase, Chain A, domain 4"/>
    <property type="match status" value="1"/>
</dbReference>
<organism evidence="3 4">
    <name type="scientific">Agromyces intestinalis</name>
    <dbReference type="NCBI Taxonomy" id="2592652"/>
    <lineage>
        <taxon>Bacteria</taxon>
        <taxon>Bacillati</taxon>
        <taxon>Actinomycetota</taxon>
        <taxon>Actinomycetes</taxon>
        <taxon>Micrococcales</taxon>
        <taxon>Microbacteriaceae</taxon>
        <taxon>Agromyces</taxon>
    </lineage>
</organism>
<dbReference type="Gene3D" id="3.30.70.2520">
    <property type="match status" value="1"/>
</dbReference>
<dbReference type="InterPro" id="IPR007173">
    <property type="entry name" value="ALO_C"/>
</dbReference>
<dbReference type="GO" id="GO:0016020">
    <property type="term" value="C:membrane"/>
    <property type="evidence" value="ECO:0007669"/>
    <property type="project" value="InterPro"/>
</dbReference>
<keyword evidence="1" id="KW-0560">Oxidoreductase</keyword>
<dbReference type="OrthoDB" id="9800184at2"/>
<accession>A0A5C1YKY2</accession>
<dbReference type="InterPro" id="IPR016171">
    <property type="entry name" value="Vanillyl_alc_oxidase_C-sub2"/>
</dbReference>
<evidence type="ECO:0000313" key="4">
    <source>
        <dbReference type="Proteomes" id="UP000324678"/>
    </source>
</evidence>
<sequence length="450" mass="49695">MTASGAVWRNWGRSEQVRPLRVERPASAEAVQRAVQAASRAGLRVKPVGAGHSFTGIAVAPDVQLDLGALTGVVDDTEAAEGRLTIGAGTRLHALPKLFEPYRLALANMGDIDRQTIAGATSTGTHGTGLAFGGLATQIVGARLVTGEGELIRVAPDERSELLPAVRLGLGALGVLVDVTLQLVPRYLLHAVERPEPLEDVLDGWLERVRGADHFEFYWHPHTDSALTKTNTRLPADAERRPLGRVSRWIDDELVANGVFRVACNLARPIPQVAPVIARQAERLSSNREFIDWSPAVFVTNRTVRFREMEYAIPLAEVPGALREVRQLIERRGWRISFPVEVRAAASDENWLSTAHGRETGYIAVHRFFREDPAEYFAAVEQIMIDRGGRPHWGKMHTRDAEHLRAAYPRFDDFVAVRDRLDPEGRFQNPYLERVLGPRVGASTSGVPRA</sequence>
<evidence type="ECO:0000259" key="2">
    <source>
        <dbReference type="PROSITE" id="PS51387"/>
    </source>
</evidence>
<dbReference type="PANTHER" id="PTHR43762">
    <property type="entry name" value="L-GULONOLACTONE OXIDASE"/>
    <property type="match status" value="1"/>
</dbReference>
<protein>
    <submittedName>
        <fullName evidence="3">FAD-binding protein</fullName>
    </submittedName>
</protein>
<dbReference type="GO" id="GO:0003885">
    <property type="term" value="F:D-arabinono-1,4-lactone oxidase activity"/>
    <property type="evidence" value="ECO:0007669"/>
    <property type="project" value="InterPro"/>
</dbReference>
<name>A0A5C1YKY2_9MICO</name>
<dbReference type="Gene3D" id="3.30.43.10">
    <property type="entry name" value="Uridine Diphospho-n-acetylenolpyruvylglucosamine Reductase, domain 2"/>
    <property type="match status" value="1"/>
</dbReference>
<dbReference type="PIRSF" id="PIRSF000136">
    <property type="entry name" value="LGO_GLO"/>
    <property type="match status" value="1"/>
</dbReference>
<dbReference type="Gene3D" id="3.30.465.10">
    <property type="match status" value="1"/>
</dbReference>
<evidence type="ECO:0000313" key="3">
    <source>
        <dbReference type="EMBL" id="QEO15462.1"/>
    </source>
</evidence>
<dbReference type="NCBIfam" id="TIGR01679">
    <property type="entry name" value="bact_FAD_ox"/>
    <property type="match status" value="1"/>
</dbReference>
<proteinExistence type="predicted"/>
<dbReference type="RefSeq" id="WP_149161476.1">
    <property type="nucleotide sequence ID" value="NZ_CP043505.1"/>
</dbReference>
<reference evidence="3 4" key="1">
    <citation type="submission" date="2019-09" db="EMBL/GenBank/DDBJ databases">
        <title>Genome sequencing of strain KACC 19306.</title>
        <authorList>
            <person name="Heo J."/>
            <person name="Kim S.-J."/>
            <person name="Kim J.-S."/>
            <person name="Hong S.-B."/>
            <person name="Kwon S.-W."/>
        </authorList>
    </citation>
    <scope>NUCLEOTIDE SEQUENCE [LARGE SCALE GENOMIC DNA]</scope>
    <source>
        <strain evidence="3 4">KACC 19306</strain>
    </source>
</reference>
<dbReference type="PANTHER" id="PTHR43762:SF1">
    <property type="entry name" value="D-ARABINONO-1,4-LACTONE OXIDASE"/>
    <property type="match status" value="1"/>
</dbReference>
<dbReference type="InterPro" id="IPR036318">
    <property type="entry name" value="FAD-bd_PCMH-like_sf"/>
</dbReference>
<dbReference type="InterPro" id="IPR010031">
    <property type="entry name" value="FAD_lactone_oxidase-like"/>
</dbReference>
<dbReference type="SUPFAM" id="SSF56176">
    <property type="entry name" value="FAD-binding/transporter-associated domain-like"/>
    <property type="match status" value="1"/>
</dbReference>
<keyword evidence="4" id="KW-1185">Reference proteome</keyword>